<dbReference type="CDD" id="cd00757">
    <property type="entry name" value="ThiF_MoeB_HesA_family"/>
    <property type="match status" value="1"/>
</dbReference>
<sequence>MFNIDELNRYMKQLLLPEVGIAGQEQLKQAKVLVVGAGGLGCPILQYLAAIGIGTLGMVDGDVVDVSNLHRQVLYMNADIGRNKTVAAAEKLAAQNPHVILQQHPVFLNEENCAALMKDYDLIIDGCDNFATRYVVNDTAVALNKPLVYGSILGYEAQLAIFNYKGSKHLRHLFPEPPNPEDVPSCSVNGVLGTVPGILGTLMAQAAVSVLLGNPQFVNTFIVLNTLTLDRVKLSF</sequence>
<protein>
    <submittedName>
        <fullName evidence="3">HesA/MoeB/ThiF family protein</fullName>
    </submittedName>
</protein>
<dbReference type="InterPro" id="IPR045886">
    <property type="entry name" value="ThiF/MoeB/HesA"/>
</dbReference>
<dbReference type="PANTHER" id="PTHR10953">
    <property type="entry name" value="UBIQUITIN-ACTIVATING ENZYME E1"/>
    <property type="match status" value="1"/>
</dbReference>
<evidence type="ECO:0000313" key="3">
    <source>
        <dbReference type="EMBL" id="RXK80760.1"/>
    </source>
</evidence>
<dbReference type="OrthoDB" id="9804286at2"/>
<dbReference type="FunFam" id="3.40.50.720:FF:000080">
    <property type="entry name" value="Thiazole biosynthesis adenylyltransferase ThiF"/>
    <property type="match status" value="1"/>
</dbReference>
<dbReference type="GO" id="GO:0005829">
    <property type="term" value="C:cytosol"/>
    <property type="evidence" value="ECO:0007669"/>
    <property type="project" value="TreeGrafter"/>
</dbReference>
<evidence type="ECO:0000256" key="1">
    <source>
        <dbReference type="ARBA" id="ARBA00009919"/>
    </source>
</evidence>
<dbReference type="PANTHER" id="PTHR10953:SF102">
    <property type="entry name" value="ADENYLYLTRANSFERASE AND SULFURTRANSFERASE MOCS3"/>
    <property type="match status" value="1"/>
</dbReference>
<evidence type="ECO:0000259" key="2">
    <source>
        <dbReference type="Pfam" id="PF00899"/>
    </source>
</evidence>
<dbReference type="InterPro" id="IPR000594">
    <property type="entry name" value="ThiF_NAD_FAD-bd"/>
</dbReference>
<dbReference type="Pfam" id="PF00899">
    <property type="entry name" value="ThiF"/>
    <property type="match status" value="1"/>
</dbReference>
<dbReference type="InterPro" id="IPR035985">
    <property type="entry name" value="Ubiquitin-activating_enz"/>
</dbReference>
<dbReference type="GO" id="GO:0016779">
    <property type="term" value="F:nucleotidyltransferase activity"/>
    <property type="evidence" value="ECO:0007669"/>
    <property type="project" value="TreeGrafter"/>
</dbReference>
<comment type="caution">
    <text evidence="3">The sequence shown here is derived from an EMBL/GenBank/DDBJ whole genome shotgun (WGS) entry which is preliminary data.</text>
</comment>
<dbReference type="Gene3D" id="3.40.50.720">
    <property type="entry name" value="NAD(P)-binding Rossmann-like Domain"/>
    <property type="match status" value="1"/>
</dbReference>
<dbReference type="GO" id="GO:0008641">
    <property type="term" value="F:ubiquitin-like modifier activating enzyme activity"/>
    <property type="evidence" value="ECO:0007669"/>
    <property type="project" value="InterPro"/>
</dbReference>
<name>A0A4Q1CZD2_9BACT</name>
<gene>
    <name evidence="3" type="ORF">ESB13_21595</name>
</gene>
<proteinExistence type="inferred from homology"/>
<evidence type="ECO:0000313" key="4">
    <source>
        <dbReference type="Proteomes" id="UP000290545"/>
    </source>
</evidence>
<dbReference type="GO" id="GO:0008146">
    <property type="term" value="F:sulfotransferase activity"/>
    <property type="evidence" value="ECO:0007669"/>
    <property type="project" value="TreeGrafter"/>
</dbReference>
<dbReference type="EMBL" id="SDHZ01000005">
    <property type="protein sequence ID" value="RXK80760.1"/>
    <property type="molecule type" value="Genomic_DNA"/>
</dbReference>
<keyword evidence="4" id="KW-1185">Reference proteome</keyword>
<accession>A0A4Q1CZD2</accession>
<dbReference type="Proteomes" id="UP000290545">
    <property type="component" value="Unassembled WGS sequence"/>
</dbReference>
<reference evidence="3 4" key="1">
    <citation type="submission" date="2019-01" db="EMBL/GenBank/DDBJ databases">
        <title>Filimonas sp. strain TTM-71.</title>
        <authorList>
            <person name="Chen W.-M."/>
        </authorList>
    </citation>
    <scope>NUCLEOTIDE SEQUENCE [LARGE SCALE GENOMIC DNA]</scope>
    <source>
        <strain evidence="3 4">TTM-71</strain>
    </source>
</reference>
<organism evidence="3 4">
    <name type="scientific">Filimonas effusa</name>
    <dbReference type="NCBI Taxonomy" id="2508721"/>
    <lineage>
        <taxon>Bacteria</taxon>
        <taxon>Pseudomonadati</taxon>
        <taxon>Bacteroidota</taxon>
        <taxon>Chitinophagia</taxon>
        <taxon>Chitinophagales</taxon>
        <taxon>Chitinophagaceae</taxon>
        <taxon>Filimonas</taxon>
    </lineage>
</organism>
<dbReference type="SUPFAM" id="SSF69572">
    <property type="entry name" value="Activating enzymes of the ubiquitin-like proteins"/>
    <property type="match status" value="1"/>
</dbReference>
<dbReference type="AlphaFoldDB" id="A0A4Q1CZD2"/>
<comment type="similarity">
    <text evidence="1">Belongs to the HesA/MoeB/ThiF family.</text>
</comment>
<dbReference type="GO" id="GO:0004792">
    <property type="term" value="F:thiosulfate-cyanide sulfurtransferase activity"/>
    <property type="evidence" value="ECO:0007669"/>
    <property type="project" value="TreeGrafter"/>
</dbReference>
<feature type="domain" description="THIF-type NAD/FAD binding fold" evidence="2">
    <location>
        <begin position="10"/>
        <end position="230"/>
    </location>
</feature>
<dbReference type="RefSeq" id="WP_129005787.1">
    <property type="nucleotide sequence ID" value="NZ_SDHZ01000005.1"/>
</dbReference>